<keyword evidence="4 7" id="KW-1133">Transmembrane helix</keyword>
<name>A0A6P7XQJ3_9AMPH</name>
<proteinExistence type="inferred from homology"/>
<feature type="region of interest" description="Disordered" evidence="6">
    <location>
        <begin position="1"/>
        <end position="21"/>
    </location>
</feature>
<dbReference type="PANTHER" id="PTHR13999:SF4">
    <property type="entry name" value="INTERFERON-INDUCED TRANSMEMBRANE PROTEIN 3"/>
    <property type="match status" value="1"/>
</dbReference>
<accession>A0A6P7XQJ3</accession>
<comment type="subcellular location">
    <subcellularLocation>
        <location evidence="1">Membrane</location>
    </subcellularLocation>
</comment>
<evidence type="ECO:0000256" key="5">
    <source>
        <dbReference type="ARBA" id="ARBA00023136"/>
    </source>
</evidence>
<evidence type="ECO:0000256" key="7">
    <source>
        <dbReference type="SAM" id="Phobius"/>
    </source>
</evidence>
<evidence type="ECO:0000313" key="8">
    <source>
        <dbReference type="Proteomes" id="UP000515156"/>
    </source>
</evidence>
<dbReference type="Proteomes" id="UP000515156">
    <property type="component" value="Chromosome 4"/>
</dbReference>
<sequence length="142" mass="15355">MDKTTFQHTAAPNTYQSPPSYQMAEVDQRALTGSGAPAGMHSSVITITPASPQPQDHIPWSVFSTLYLNTCCLGFVALLYSLKARERKDVGDMNGAIGYASTSRSLNIAALVLTMLLVILFVILFTTGIFSLRSSFIYGNGK</sequence>
<dbReference type="Pfam" id="PF04505">
    <property type="entry name" value="CD225"/>
    <property type="match status" value="1"/>
</dbReference>
<keyword evidence="5 7" id="KW-0472">Membrane</keyword>
<dbReference type="RefSeq" id="XP_030055376.1">
    <property type="nucleotide sequence ID" value="XM_030199516.1"/>
</dbReference>
<feature type="transmembrane region" description="Helical" evidence="7">
    <location>
        <begin position="58"/>
        <end position="80"/>
    </location>
</feature>
<comment type="similarity">
    <text evidence="2">Belongs to the CD225/Dispanin family.</text>
</comment>
<dbReference type="AlphaFoldDB" id="A0A6P7XQJ3"/>
<evidence type="ECO:0000256" key="4">
    <source>
        <dbReference type="ARBA" id="ARBA00022989"/>
    </source>
</evidence>
<dbReference type="GeneID" id="115468007"/>
<gene>
    <name evidence="9" type="primary">LOC115468007</name>
</gene>
<evidence type="ECO:0000256" key="2">
    <source>
        <dbReference type="ARBA" id="ARBA00006843"/>
    </source>
</evidence>
<dbReference type="InParanoid" id="A0A6P7XQJ3"/>
<protein>
    <submittedName>
        <fullName evidence="9">Dispanin subfamily A member 2b-like</fullName>
    </submittedName>
</protein>
<feature type="compositionally biased region" description="Polar residues" evidence="6">
    <location>
        <begin position="1"/>
        <end position="20"/>
    </location>
</feature>
<feature type="transmembrane region" description="Helical" evidence="7">
    <location>
        <begin position="108"/>
        <end position="132"/>
    </location>
</feature>
<dbReference type="PANTHER" id="PTHR13999">
    <property type="entry name" value="INTERFERON INDUCIBLE TRANSMEMBRANE PROTEIN"/>
    <property type="match status" value="1"/>
</dbReference>
<reference evidence="9" key="1">
    <citation type="submission" date="2025-08" db="UniProtKB">
        <authorList>
            <consortium name="RefSeq"/>
        </authorList>
    </citation>
    <scope>IDENTIFICATION</scope>
</reference>
<dbReference type="InterPro" id="IPR007593">
    <property type="entry name" value="CD225/Dispanin_fam"/>
</dbReference>
<evidence type="ECO:0000256" key="1">
    <source>
        <dbReference type="ARBA" id="ARBA00004370"/>
    </source>
</evidence>
<dbReference type="FunCoup" id="A0A6P7XQJ3">
    <property type="interactions" value="999"/>
</dbReference>
<evidence type="ECO:0000256" key="6">
    <source>
        <dbReference type="SAM" id="MobiDB-lite"/>
    </source>
</evidence>
<dbReference type="InterPro" id="IPR051517">
    <property type="entry name" value="IFITM_antiviral_protein"/>
</dbReference>
<organism evidence="8 9">
    <name type="scientific">Microcaecilia unicolor</name>
    <dbReference type="NCBI Taxonomy" id="1415580"/>
    <lineage>
        <taxon>Eukaryota</taxon>
        <taxon>Metazoa</taxon>
        <taxon>Chordata</taxon>
        <taxon>Craniata</taxon>
        <taxon>Vertebrata</taxon>
        <taxon>Euteleostomi</taxon>
        <taxon>Amphibia</taxon>
        <taxon>Gymnophiona</taxon>
        <taxon>Siphonopidae</taxon>
        <taxon>Microcaecilia</taxon>
    </lineage>
</organism>
<evidence type="ECO:0000313" key="9">
    <source>
        <dbReference type="RefSeq" id="XP_030055376.1"/>
    </source>
</evidence>
<evidence type="ECO:0000256" key="3">
    <source>
        <dbReference type="ARBA" id="ARBA00022692"/>
    </source>
</evidence>
<dbReference type="OrthoDB" id="9906841at2759"/>
<keyword evidence="8" id="KW-1185">Reference proteome</keyword>
<dbReference type="KEGG" id="muo:115468007"/>
<dbReference type="GO" id="GO:0005886">
    <property type="term" value="C:plasma membrane"/>
    <property type="evidence" value="ECO:0007669"/>
    <property type="project" value="TreeGrafter"/>
</dbReference>
<keyword evidence="3 7" id="KW-0812">Transmembrane</keyword>